<dbReference type="InterPro" id="IPR007016">
    <property type="entry name" value="O-antigen_ligase-rel_domated"/>
</dbReference>
<feature type="transmembrane region" description="Helical" evidence="5">
    <location>
        <begin position="6"/>
        <end position="25"/>
    </location>
</feature>
<sequence>MSQVLNIKILPLPLLAFVLSLLFFFDPSNPALSRDSVVFAFFVWVISAGISFKKKNHRIHPLFLLVCLLLIGLSTINGINRAPVVYFPQKVNLKLLYGASLCIILILYFKNVHPIFLFIHTVAFACSTPLFSSIKSIPLLLFIVASFFYLAPKRIVFSRMHGIVSLFFVLISISSLISYKSQAALMQLCLLLSGILVFFLISSYPSRFLKKGLLVILCINLLLNTINLLSAVHLIWPFDFWKPPMFLTYAGFPVSAIGVISAFSALVAFYTAIQYRNHAWYLLPSGFLSLYLAFFNQSRASLLAFTLGALCMILFRLSPKRYFFRTLILSSLIVLSIAFGLILLLPEETVARYFSPETLFIRFSLWKFHFQSVLENSPVFGIGLDADSLLAHFPGSHPGMVGYEDFYRFLHSFRSYPQAHNLYVEAFTSFGILGFFVFLGVAIILSLLAYHMLVSKSKETVRSGIFTSGILVFVAAHEFFDFNLGEQHFFIPAALCMSLIRVRMSSRLGTLKVGTALFRIVYGLILLLLGFLCFQLTWEQRLRNLIIVSTQNEIELDNFSIYKEKQTIGKRKKISYPTEEIVKNRIWIRSEENLVLASLVLRKDPKYQNLAESLLDQCVQKYPYSSVCRKERAEVLRKKDPKSDFQTDWTEGRKTDPFHIIFTE</sequence>
<feature type="transmembrane region" description="Helical" evidence="5">
    <location>
        <begin position="213"/>
        <end position="236"/>
    </location>
</feature>
<feature type="transmembrane region" description="Helical" evidence="5">
    <location>
        <begin position="115"/>
        <end position="148"/>
    </location>
</feature>
<organism evidence="7 8">
    <name type="scientific">Leptospira yasudae</name>
    <dbReference type="NCBI Taxonomy" id="2202201"/>
    <lineage>
        <taxon>Bacteria</taxon>
        <taxon>Pseudomonadati</taxon>
        <taxon>Spirochaetota</taxon>
        <taxon>Spirochaetia</taxon>
        <taxon>Leptospirales</taxon>
        <taxon>Leptospiraceae</taxon>
        <taxon>Leptospira</taxon>
    </lineage>
</organism>
<feature type="transmembrane region" description="Helical" evidence="5">
    <location>
        <begin position="324"/>
        <end position="345"/>
    </location>
</feature>
<protein>
    <submittedName>
        <fullName evidence="7">O-antigen ligase family protein</fullName>
    </submittedName>
</protein>
<evidence type="ECO:0000256" key="1">
    <source>
        <dbReference type="ARBA" id="ARBA00004141"/>
    </source>
</evidence>
<dbReference type="GO" id="GO:0016874">
    <property type="term" value="F:ligase activity"/>
    <property type="evidence" value="ECO:0007669"/>
    <property type="project" value="UniProtKB-KW"/>
</dbReference>
<evidence type="ECO:0000256" key="3">
    <source>
        <dbReference type="ARBA" id="ARBA00022989"/>
    </source>
</evidence>
<feature type="transmembrane region" description="Helical" evidence="5">
    <location>
        <begin position="516"/>
        <end position="538"/>
    </location>
</feature>
<feature type="transmembrane region" description="Helical" evidence="5">
    <location>
        <begin position="300"/>
        <end position="317"/>
    </location>
</feature>
<evidence type="ECO:0000256" key="2">
    <source>
        <dbReference type="ARBA" id="ARBA00022692"/>
    </source>
</evidence>
<evidence type="ECO:0000256" key="5">
    <source>
        <dbReference type="SAM" id="Phobius"/>
    </source>
</evidence>
<gene>
    <name evidence="7" type="ORF">EHQ83_16055</name>
</gene>
<feature type="transmembrane region" description="Helical" evidence="5">
    <location>
        <begin position="426"/>
        <end position="449"/>
    </location>
</feature>
<dbReference type="PANTHER" id="PTHR37422:SF13">
    <property type="entry name" value="LIPOPOLYSACCHARIDE BIOSYNTHESIS PROTEIN PA4999-RELATED"/>
    <property type="match status" value="1"/>
</dbReference>
<evidence type="ECO:0000313" key="8">
    <source>
        <dbReference type="Proteomes" id="UP000297613"/>
    </source>
</evidence>
<keyword evidence="7" id="KW-0436">Ligase</keyword>
<keyword evidence="4 5" id="KW-0472">Membrane</keyword>
<name>A0A6N4QPC2_9LEPT</name>
<dbReference type="InterPro" id="IPR051533">
    <property type="entry name" value="WaaL-like"/>
</dbReference>
<dbReference type="RefSeq" id="WP_135568919.1">
    <property type="nucleotide sequence ID" value="NZ_RQGK01000078.1"/>
</dbReference>
<feature type="transmembrane region" description="Helical" evidence="5">
    <location>
        <begin position="160"/>
        <end position="177"/>
    </location>
</feature>
<proteinExistence type="predicted"/>
<dbReference type="PANTHER" id="PTHR37422">
    <property type="entry name" value="TEICHURONIC ACID BIOSYNTHESIS PROTEIN TUAE"/>
    <property type="match status" value="1"/>
</dbReference>
<dbReference type="EMBL" id="RQGM01000067">
    <property type="protein sequence ID" value="TGL80870.1"/>
    <property type="molecule type" value="Genomic_DNA"/>
</dbReference>
<dbReference type="AlphaFoldDB" id="A0A6N4QPC2"/>
<comment type="subcellular location">
    <subcellularLocation>
        <location evidence="1">Membrane</location>
        <topology evidence="1">Multi-pass membrane protein</topology>
    </subcellularLocation>
</comment>
<dbReference type="Pfam" id="PF04932">
    <property type="entry name" value="Wzy_C"/>
    <property type="match status" value="1"/>
</dbReference>
<comment type="caution">
    <text evidence="7">The sequence shown here is derived from an EMBL/GenBank/DDBJ whole genome shotgun (WGS) entry which is preliminary data.</text>
</comment>
<feature type="transmembrane region" description="Helical" evidence="5">
    <location>
        <begin position="461"/>
        <end position="480"/>
    </location>
</feature>
<dbReference type="GO" id="GO:0016020">
    <property type="term" value="C:membrane"/>
    <property type="evidence" value="ECO:0007669"/>
    <property type="project" value="UniProtKB-SubCell"/>
</dbReference>
<keyword evidence="3 5" id="KW-1133">Transmembrane helix</keyword>
<feature type="transmembrane region" description="Helical" evidence="5">
    <location>
        <begin position="91"/>
        <end position="109"/>
    </location>
</feature>
<feature type="domain" description="O-antigen ligase-related" evidence="6">
    <location>
        <begin position="287"/>
        <end position="439"/>
    </location>
</feature>
<feature type="transmembrane region" description="Helical" evidence="5">
    <location>
        <begin position="37"/>
        <end position="53"/>
    </location>
</feature>
<evidence type="ECO:0000259" key="6">
    <source>
        <dbReference type="Pfam" id="PF04932"/>
    </source>
</evidence>
<keyword evidence="2 5" id="KW-0812">Transmembrane</keyword>
<feature type="transmembrane region" description="Helical" evidence="5">
    <location>
        <begin position="183"/>
        <end position="201"/>
    </location>
</feature>
<accession>A0A6N4QPC2</accession>
<feature type="transmembrane region" description="Helical" evidence="5">
    <location>
        <begin position="278"/>
        <end position="294"/>
    </location>
</feature>
<evidence type="ECO:0000313" key="7">
    <source>
        <dbReference type="EMBL" id="TGL80870.1"/>
    </source>
</evidence>
<reference evidence="7 8" key="1">
    <citation type="journal article" date="2019" name="PLoS Negl. Trop. Dis.">
        <title>Revisiting the worldwide diversity of Leptospira species in the environment.</title>
        <authorList>
            <person name="Vincent A.T."/>
            <person name="Schiettekatte O."/>
            <person name="Bourhy P."/>
            <person name="Veyrier F.J."/>
            <person name="Picardeau M."/>
        </authorList>
    </citation>
    <scope>NUCLEOTIDE SEQUENCE [LARGE SCALE GENOMIC DNA]</scope>
    <source>
        <strain evidence="7 8">201702445</strain>
    </source>
</reference>
<feature type="transmembrane region" description="Helical" evidence="5">
    <location>
        <begin position="59"/>
        <end position="79"/>
    </location>
</feature>
<evidence type="ECO:0000256" key="4">
    <source>
        <dbReference type="ARBA" id="ARBA00023136"/>
    </source>
</evidence>
<feature type="transmembrane region" description="Helical" evidence="5">
    <location>
        <begin position="248"/>
        <end position="271"/>
    </location>
</feature>
<dbReference type="Proteomes" id="UP000297613">
    <property type="component" value="Unassembled WGS sequence"/>
</dbReference>